<dbReference type="GO" id="GO:0005737">
    <property type="term" value="C:cytoplasm"/>
    <property type="evidence" value="ECO:0007669"/>
    <property type="project" value="UniProtKB-SubCell"/>
</dbReference>
<dbReference type="Pfam" id="PF14492">
    <property type="entry name" value="EFG_III"/>
    <property type="match status" value="1"/>
</dbReference>
<dbReference type="PANTHER" id="PTHR43261">
    <property type="entry name" value="TRANSLATION ELONGATION FACTOR G-RELATED"/>
    <property type="match status" value="1"/>
</dbReference>
<dbReference type="PROSITE" id="PS51722">
    <property type="entry name" value="G_TR_2"/>
    <property type="match status" value="1"/>
</dbReference>
<feature type="binding site" evidence="7">
    <location>
        <begin position="82"/>
        <end position="86"/>
    </location>
    <ligand>
        <name>GTP</name>
        <dbReference type="ChEBI" id="CHEBI:37565"/>
    </ligand>
</feature>
<comment type="similarity">
    <text evidence="1 7">Belongs to the TRAFAC class translation factor GTPase superfamily. Classic translation factor GTPase family. EF-G/EF-2 subfamily.</text>
</comment>
<reference evidence="10 11" key="1">
    <citation type="submission" date="2007-01" db="EMBL/GenBank/DDBJ databases">
        <authorList>
            <person name="Haygood M."/>
            <person name="Podell S."/>
            <person name="Anderson C."/>
            <person name="Hopkinson B."/>
            <person name="Roe K."/>
            <person name="Barbeau K."/>
            <person name="Gaasterland T."/>
            <person name="Ferriera S."/>
            <person name="Johnson J."/>
            <person name="Kravitz S."/>
            <person name="Beeson K."/>
            <person name="Sutton G."/>
            <person name="Rogers Y.-H."/>
            <person name="Friedman R."/>
            <person name="Frazier M."/>
            <person name="Venter J.C."/>
        </authorList>
    </citation>
    <scope>NUCLEOTIDE SEQUENCE [LARGE SCALE GENOMIC DNA]</scope>
    <source>
        <strain evidence="10 11">ATCC 23134</strain>
    </source>
</reference>
<evidence type="ECO:0000256" key="3">
    <source>
        <dbReference type="ARBA" id="ARBA00022768"/>
    </source>
</evidence>
<comment type="caution">
    <text evidence="10">The sequence shown here is derived from an EMBL/GenBank/DDBJ whole genome shotgun (WGS) entry which is preliminary data.</text>
</comment>
<dbReference type="RefSeq" id="WP_004156254.1">
    <property type="nucleotide sequence ID" value="NZ_AAWS01000026.1"/>
</dbReference>
<dbReference type="CDD" id="cd04088">
    <property type="entry name" value="EFG_mtEFG_II"/>
    <property type="match status" value="1"/>
</dbReference>
<evidence type="ECO:0000313" key="11">
    <source>
        <dbReference type="Proteomes" id="UP000004095"/>
    </source>
</evidence>
<dbReference type="Pfam" id="PF00679">
    <property type="entry name" value="EFG_C"/>
    <property type="match status" value="1"/>
</dbReference>
<dbReference type="PRINTS" id="PR00315">
    <property type="entry name" value="ELONGATNFCT"/>
</dbReference>
<evidence type="ECO:0000313" key="10">
    <source>
        <dbReference type="EMBL" id="EAY27166.1"/>
    </source>
</evidence>
<dbReference type="CDD" id="cd01886">
    <property type="entry name" value="EF-G"/>
    <property type="match status" value="1"/>
</dbReference>
<keyword evidence="3 7" id="KW-0251">Elongation factor</keyword>
<dbReference type="InterPro" id="IPR027417">
    <property type="entry name" value="P-loop_NTPase"/>
</dbReference>
<protein>
    <recommendedName>
        <fullName evidence="7 8">Elongation factor G</fullName>
        <shortName evidence="7">EF-G</shortName>
    </recommendedName>
</protein>
<dbReference type="SUPFAM" id="SSF54211">
    <property type="entry name" value="Ribosomal protein S5 domain 2-like"/>
    <property type="match status" value="1"/>
</dbReference>
<dbReference type="eggNOG" id="COG0480">
    <property type="taxonomic scope" value="Bacteria"/>
</dbReference>
<dbReference type="Proteomes" id="UP000004095">
    <property type="component" value="Unassembled WGS sequence"/>
</dbReference>
<gene>
    <name evidence="7" type="primary">fusA</name>
    <name evidence="10" type="ORF">M23134_08440</name>
</gene>
<feature type="binding site" evidence="7">
    <location>
        <begin position="136"/>
        <end position="139"/>
    </location>
    <ligand>
        <name>GTP</name>
        <dbReference type="ChEBI" id="CHEBI:37565"/>
    </ligand>
</feature>
<dbReference type="HAMAP" id="MF_00054_B">
    <property type="entry name" value="EF_G_EF_2_B"/>
    <property type="match status" value="1"/>
</dbReference>
<feature type="domain" description="Tr-type G" evidence="9">
    <location>
        <begin position="5"/>
        <end position="285"/>
    </location>
</feature>
<dbReference type="GO" id="GO:0005525">
    <property type="term" value="F:GTP binding"/>
    <property type="evidence" value="ECO:0007669"/>
    <property type="project" value="UniProtKB-UniRule"/>
</dbReference>
<dbReference type="Gene3D" id="3.40.50.300">
    <property type="entry name" value="P-loop containing nucleotide triphosphate hydrolases"/>
    <property type="match status" value="1"/>
</dbReference>
<dbReference type="SUPFAM" id="SSF50447">
    <property type="entry name" value="Translation proteins"/>
    <property type="match status" value="1"/>
</dbReference>
<feature type="binding site" evidence="7">
    <location>
        <begin position="14"/>
        <end position="21"/>
    </location>
    <ligand>
        <name>GTP</name>
        <dbReference type="ChEBI" id="CHEBI:37565"/>
    </ligand>
</feature>
<dbReference type="InterPro" id="IPR020568">
    <property type="entry name" value="Ribosomal_Su5_D2-typ_SF"/>
</dbReference>
<dbReference type="InterPro" id="IPR005517">
    <property type="entry name" value="Transl_elong_EFG/EF2_IV"/>
</dbReference>
<dbReference type="SUPFAM" id="SSF52540">
    <property type="entry name" value="P-loop containing nucleoside triphosphate hydrolases"/>
    <property type="match status" value="1"/>
</dbReference>
<keyword evidence="7" id="KW-0963">Cytoplasm</keyword>
<dbReference type="Gene3D" id="3.30.230.10">
    <property type="match status" value="1"/>
</dbReference>
<dbReference type="EMBL" id="AAWS01000026">
    <property type="protein sequence ID" value="EAY27166.1"/>
    <property type="molecule type" value="Genomic_DNA"/>
</dbReference>
<dbReference type="SMART" id="SM00838">
    <property type="entry name" value="EFG_C"/>
    <property type="match status" value="1"/>
</dbReference>
<dbReference type="InterPro" id="IPR035649">
    <property type="entry name" value="EFG_V"/>
</dbReference>
<dbReference type="InterPro" id="IPR053905">
    <property type="entry name" value="EF-G-like_DII"/>
</dbReference>
<evidence type="ECO:0000256" key="4">
    <source>
        <dbReference type="ARBA" id="ARBA00022917"/>
    </source>
</evidence>
<dbReference type="InterPro" id="IPR005225">
    <property type="entry name" value="Small_GTP-bd"/>
</dbReference>
<dbReference type="FunFam" id="3.30.70.870:FF:000001">
    <property type="entry name" value="Elongation factor G"/>
    <property type="match status" value="1"/>
</dbReference>
<evidence type="ECO:0000256" key="2">
    <source>
        <dbReference type="ARBA" id="ARBA00022741"/>
    </source>
</evidence>
<sequence>MKKLSNLRNLGIMAHVDAGKTTTTERILYYTGMIHKMGEVHHGNTTMDSDPQEEKRGITISSAAITTFWQHQGQKYQFNLIDTPGHVDFTVEVERSLRVLDGAVMLFCAASGVEPQSETVWRQADRYGVPRLAFVNKMDRKGANFLRVVAEMKQRLKTNAVPLQLPVGAEDDFRGVIDLLNMNFIVWNDDDVGQTFQRLPVPEEWQAEALHWREHLLEQVAEYDPVLLSKYVENAESITVADLMRAIRQAALQMHITPVLGGSAYKNKGVQPLLDAVIDYLPSPQDKSEVVGINPETEQEEVRQTTVNAPFSGLVFKVLVDKFVGKMALVRVYSGVLNRGDFVNNMRTGQKVRASRLRQILSDKYEGIDQASAGDICAVVGLKDARTGDTLTAQGQPIVLEAMQFPEPVIGYAIEAQNQKEADKLGKALEKVKEEDPSIKLEVNHQTGQTILRGMGELHLEVVIDRMQNDFELSIRKGAPQVAYKEVLTQSVKHTYLLKRQNGGSGSYAKIAFELSPREDGKPGLEFISNIKGGAIPQEFIPSVRKGFELGMQQGILAGYPIESMQVRLFDGGIHENDSTAQDFEQAALEGFKEAAPMAKPCLLEPVMMVEATTPEEYTGVINGDINRRRGMIVGLETKAGSQIVKAEVPLSELFGYVPAIRGLSSGRASASLSFLQYAKVPKQLENKVLEQLNILA</sequence>
<evidence type="ECO:0000256" key="8">
    <source>
        <dbReference type="NCBIfam" id="TIGR00484"/>
    </source>
</evidence>
<keyword evidence="4 7" id="KW-0648">Protein biosynthesis</keyword>
<evidence type="ECO:0000256" key="7">
    <source>
        <dbReference type="HAMAP-Rule" id="MF_00054"/>
    </source>
</evidence>
<dbReference type="AlphaFoldDB" id="A1ZR77"/>
<dbReference type="InterPro" id="IPR009022">
    <property type="entry name" value="EFG_III"/>
</dbReference>
<dbReference type="FunFam" id="2.40.30.10:FF:000006">
    <property type="entry name" value="Elongation factor G"/>
    <property type="match status" value="1"/>
</dbReference>
<dbReference type="InterPro" id="IPR014721">
    <property type="entry name" value="Ribsml_uS5_D2-typ_fold_subgr"/>
</dbReference>
<dbReference type="GO" id="GO:0003924">
    <property type="term" value="F:GTPase activity"/>
    <property type="evidence" value="ECO:0007669"/>
    <property type="project" value="InterPro"/>
</dbReference>
<evidence type="ECO:0000256" key="1">
    <source>
        <dbReference type="ARBA" id="ARBA00005870"/>
    </source>
</evidence>
<dbReference type="Gene3D" id="3.30.70.240">
    <property type="match status" value="1"/>
</dbReference>
<dbReference type="Pfam" id="PF03764">
    <property type="entry name" value="EFG_IV"/>
    <property type="match status" value="1"/>
</dbReference>
<dbReference type="Gene3D" id="3.30.70.870">
    <property type="entry name" value="Elongation Factor G (Translational Gtpase), domain 3"/>
    <property type="match status" value="1"/>
</dbReference>
<dbReference type="SUPFAM" id="SSF54980">
    <property type="entry name" value="EF-G C-terminal domain-like"/>
    <property type="match status" value="2"/>
</dbReference>
<dbReference type="InterPro" id="IPR035647">
    <property type="entry name" value="EFG_III/V"/>
</dbReference>
<organism evidence="10 11">
    <name type="scientific">Microscilla marina ATCC 23134</name>
    <dbReference type="NCBI Taxonomy" id="313606"/>
    <lineage>
        <taxon>Bacteria</taxon>
        <taxon>Pseudomonadati</taxon>
        <taxon>Bacteroidota</taxon>
        <taxon>Cytophagia</taxon>
        <taxon>Cytophagales</taxon>
        <taxon>Microscillaceae</taxon>
        <taxon>Microscilla</taxon>
    </lineage>
</organism>
<dbReference type="NCBIfam" id="NF009381">
    <property type="entry name" value="PRK12740.1-5"/>
    <property type="match status" value="1"/>
</dbReference>
<dbReference type="CDD" id="cd03713">
    <property type="entry name" value="EFG_mtEFG_C"/>
    <property type="match status" value="1"/>
</dbReference>
<proteinExistence type="inferred from homology"/>
<dbReference type="Pfam" id="PF22042">
    <property type="entry name" value="EF-G_D2"/>
    <property type="match status" value="1"/>
</dbReference>
<keyword evidence="5 7" id="KW-0342">GTP-binding</keyword>
<evidence type="ECO:0000256" key="6">
    <source>
        <dbReference type="ARBA" id="ARBA00024731"/>
    </source>
</evidence>
<dbReference type="SMART" id="SM00889">
    <property type="entry name" value="EFG_IV"/>
    <property type="match status" value="1"/>
</dbReference>
<dbReference type="PANTHER" id="PTHR43261:SF1">
    <property type="entry name" value="RIBOSOME-RELEASING FACTOR 2, MITOCHONDRIAL"/>
    <property type="match status" value="1"/>
</dbReference>
<dbReference type="InterPro" id="IPR004540">
    <property type="entry name" value="Transl_elong_EFG/EF2"/>
</dbReference>
<dbReference type="InterPro" id="IPR000640">
    <property type="entry name" value="EFG_V-like"/>
</dbReference>
<dbReference type="InterPro" id="IPR000795">
    <property type="entry name" value="T_Tr_GTP-bd_dom"/>
</dbReference>
<dbReference type="Pfam" id="PF00009">
    <property type="entry name" value="GTP_EFTU"/>
    <property type="match status" value="1"/>
</dbReference>
<dbReference type="OrthoDB" id="9801591at2"/>
<dbReference type="GO" id="GO:0003746">
    <property type="term" value="F:translation elongation factor activity"/>
    <property type="evidence" value="ECO:0007669"/>
    <property type="project" value="UniProtKB-UniRule"/>
</dbReference>
<keyword evidence="2 7" id="KW-0547">Nucleotide-binding</keyword>
<evidence type="ECO:0000259" key="9">
    <source>
        <dbReference type="PROSITE" id="PS51722"/>
    </source>
</evidence>
<dbReference type="InterPro" id="IPR041095">
    <property type="entry name" value="EFG_II"/>
</dbReference>
<name>A1ZR77_MICM2</name>
<accession>A1ZR77</accession>
<evidence type="ECO:0000256" key="5">
    <source>
        <dbReference type="ARBA" id="ARBA00023134"/>
    </source>
</evidence>
<keyword evidence="11" id="KW-1185">Reference proteome</keyword>
<dbReference type="NCBIfam" id="TIGR00484">
    <property type="entry name" value="EF-G"/>
    <property type="match status" value="1"/>
</dbReference>
<comment type="subcellular location">
    <subcellularLocation>
        <location evidence="7">Cytoplasm</location>
    </subcellularLocation>
</comment>
<dbReference type="FunFam" id="3.40.50.300:FF:000029">
    <property type="entry name" value="Elongation factor G"/>
    <property type="match status" value="1"/>
</dbReference>
<dbReference type="NCBIfam" id="TIGR00231">
    <property type="entry name" value="small_GTP"/>
    <property type="match status" value="1"/>
</dbReference>
<dbReference type="Gene3D" id="2.40.30.10">
    <property type="entry name" value="Translation factors"/>
    <property type="match status" value="1"/>
</dbReference>
<dbReference type="GO" id="GO:0032790">
    <property type="term" value="P:ribosome disassembly"/>
    <property type="evidence" value="ECO:0007669"/>
    <property type="project" value="TreeGrafter"/>
</dbReference>
<comment type="function">
    <text evidence="6 7">Catalyzes the GTP-dependent ribosomal translocation step during translation elongation. During this step, the ribosome changes from the pre-translocational (PRE) to the post-translocational (POST) state as the newly formed A-site-bound peptidyl-tRNA and P-site-bound deacylated tRNA move to the P and E sites, respectively. Catalyzes the coordinated movement of the two tRNA molecules, the mRNA and conformational changes in the ribosome.</text>
</comment>
<dbReference type="InterPro" id="IPR009000">
    <property type="entry name" value="Transl_B-barrel_sf"/>
</dbReference>
<dbReference type="FunFam" id="3.30.70.240:FF:000001">
    <property type="entry name" value="Elongation factor G"/>
    <property type="match status" value="1"/>
</dbReference>
<dbReference type="CDD" id="cd16262">
    <property type="entry name" value="EFG_III"/>
    <property type="match status" value="1"/>
</dbReference>